<keyword evidence="4" id="KW-1185">Reference proteome</keyword>
<feature type="signal peptide" evidence="2">
    <location>
        <begin position="1"/>
        <end position="15"/>
    </location>
</feature>
<name>C5MH68_CANTT</name>
<accession>C5MH68</accession>
<dbReference type="VEuPathDB" id="FungiDB:CTRG_05422"/>
<dbReference type="AlphaFoldDB" id="C5MH68"/>
<proteinExistence type="predicted"/>
<dbReference type="HOGENOM" id="CLU_1102657_0_0_1"/>
<feature type="compositionally biased region" description="Low complexity" evidence="1">
    <location>
        <begin position="90"/>
        <end position="122"/>
    </location>
</feature>
<dbReference type="OrthoDB" id="4017894at2759"/>
<feature type="chain" id="PRO_5013130400" description="Extracellular membrane protein CFEM domain-containing protein" evidence="2">
    <location>
        <begin position="16"/>
        <end position="252"/>
    </location>
</feature>
<protein>
    <recommendedName>
        <fullName evidence="5">Extracellular membrane protein CFEM domain-containing protein</fullName>
    </recommendedName>
</protein>
<dbReference type="Proteomes" id="UP000002037">
    <property type="component" value="Unassembled WGS sequence"/>
</dbReference>
<dbReference type="KEGG" id="ctp:CTRG_05422"/>
<evidence type="ECO:0000313" key="3">
    <source>
        <dbReference type="EMBL" id="EER30970.1"/>
    </source>
</evidence>
<evidence type="ECO:0008006" key="5">
    <source>
        <dbReference type="Google" id="ProtNLM"/>
    </source>
</evidence>
<dbReference type="GeneID" id="8299747"/>
<evidence type="ECO:0000313" key="4">
    <source>
        <dbReference type="Proteomes" id="UP000002037"/>
    </source>
</evidence>
<evidence type="ECO:0000256" key="1">
    <source>
        <dbReference type="SAM" id="MobiDB-lite"/>
    </source>
</evidence>
<organism evidence="3 4">
    <name type="scientific">Candida tropicalis (strain ATCC MYA-3404 / T1)</name>
    <name type="common">Yeast</name>
    <dbReference type="NCBI Taxonomy" id="294747"/>
    <lineage>
        <taxon>Eukaryota</taxon>
        <taxon>Fungi</taxon>
        <taxon>Dikarya</taxon>
        <taxon>Ascomycota</taxon>
        <taxon>Saccharomycotina</taxon>
        <taxon>Pichiomycetes</taxon>
        <taxon>Debaryomycetaceae</taxon>
        <taxon>Candida/Lodderomyces clade</taxon>
        <taxon>Candida</taxon>
    </lineage>
</organism>
<sequence length="252" mass="25845">MRKAILLAILPVALAAKREQTSCNESCTKVLQKQQESCPSGSDSSCLCELSDSDYWEPLTDCDCINPDKKLSLKEIKSQICGAPEEPPSSEKQSTSSSSKSSKSSSSSSSSSSSTSTEASSSDDITPITESAVAAAALQETTTEIAAPVAETTTVPGEAVTETVAGQVETATEVAPVEDVPAEDANTDTVAPSFTELQPVPAQSAPPVILAQPAAGNQTDLSQVTVQAFENGAAARVGIAAGSLFALALNFL</sequence>
<dbReference type="RefSeq" id="XP_002551124.1">
    <property type="nucleotide sequence ID" value="XM_002551078.1"/>
</dbReference>
<dbReference type="EMBL" id="GG692402">
    <property type="protein sequence ID" value="EER30970.1"/>
    <property type="molecule type" value="Genomic_DNA"/>
</dbReference>
<dbReference type="STRING" id="294747.C5MH68"/>
<feature type="region of interest" description="Disordered" evidence="1">
    <location>
        <begin position="81"/>
        <end position="126"/>
    </location>
</feature>
<evidence type="ECO:0000256" key="2">
    <source>
        <dbReference type="SAM" id="SignalP"/>
    </source>
</evidence>
<keyword evidence="2" id="KW-0732">Signal</keyword>
<reference evidence="3 4" key="1">
    <citation type="journal article" date="2009" name="Nature">
        <title>Evolution of pathogenicity and sexual reproduction in eight Candida genomes.</title>
        <authorList>
            <person name="Butler G."/>
            <person name="Rasmussen M.D."/>
            <person name="Lin M.F."/>
            <person name="Santos M.A."/>
            <person name="Sakthikumar S."/>
            <person name="Munro C.A."/>
            <person name="Rheinbay E."/>
            <person name="Grabherr M."/>
            <person name="Forche A."/>
            <person name="Reedy J.L."/>
            <person name="Agrafioti I."/>
            <person name="Arnaud M.B."/>
            <person name="Bates S."/>
            <person name="Brown A.J."/>
            <person name="Brunke S."/>
            <person name="Costanzo M.C."/>
            <person name="Fitzpatrick D.A."/>
            <person name="de Groot P.W."/>
            <person name="Harris D."/>
            <person name="Hoyer L.L."/>
            <person name="Hube B."/>
            <person name="Klis F.M."/>
            <person name="Kodira C."/>
            <person name="Lennard N."/>
            <person name="Logue M.E."/>
            <person name="Martin R."/>
            <person name="Neiman A.M."/>
            <person name="Nikolaou E."/>
            <person name="Quail M.A."/>
            <person name="Quinn J."/>
            <person name="Santos M.C."/>
            <person name="Schmitzberger F.F."/>
            <person name="Sherlock G."/>
            <person name="Shah P."/>
            <person name="Silverstein K.A."/>
            <person name="Skrzypek M.S."/>
            <person name="Soll D."/>
            <person name="Staggs R."/>
            <person name="Stansfield I."/>
            <person name="Stumpf M.P."/>
            <person name="Sudbery P.E."/>
            <person name="Srikantha T."/>
            <person name="Zeng Q."/>
            <person name="Berman J."/>
            <person name="Berriman M."/>
            <person name="Heitman J."/>
            <person name="Gow N.A."/>
            <person name="Lorenz M.C."/>
            <person name="Birren B.W."/>
            <person name="Kellis M."/>
            <person name="Cuomo C.A."/>
        </authorList>
    </citation>
    <scope>NUCLEOTIDE SEQUENCE [LARGE SCALE GENOMIC DNA]</scope>
    <source>
        <strain evidence="4">ATCC MYA-3404 / T1</strain>
    </source>
</reference>
<gene>
    <name evidence="3" type="ORF">CTRG_05422</name>
</gene>